<organism evidence="1 2">
    <name type="scientific">Collybiopsis confluens</name>
    <dbReference type="NCBI Taxonomy" id="2823264"/>
    <lineage>
        <taxon>Eukaryota</taxon>
        <taxon>Fungi</taxon>
        <taxon>Dikarya</taxon>
        <taxon>Basidiomycota</taxon>
        <taxon>Agaricomycotina</taxon>
        <taxon>Agaricomycetes</taxon>
        <taxon>Agaricomycetidae</taxon>
        <taxon>Agaricales</taxon>
        <taxon>Marasmiineae</taxon>
        <taxon>Omphalotaceae</taxon>
        <taxon>Collybiopsis</taxon>
    </lineage>
</organism>
<gene>
    <name evidence="1" type="ORF">D9757_007956</name>
</gene>
<reference evidence="1 2" key="1">
    <citation type="journal article" date="2020" name="ISME J.">
        <title>Uncovering the hidden diversity of litter-decomposition mechanisms in mushroom-forming fungi.</title>
        <authorList>
            <person name="Floudas D."/>
            <person name="Bentzer J."/>
            <person name="Ahren D."/>
            <person name="Johansson T."/>
            <person name="Persson P."/>
            <person name="Tunlid A."/>
        </authorList>
    </citation>
    <scope>NUCLEOTIDE SEQUENCE [LARGE SCALE GENOMIC DNA]</scope>
    <source>
        <strain evidence="1 2">CBS 406.79</strain>
    </source>
</reference>
<dbReference type="Gene3D" id="1.25.40.10">
    <property type="entry name" value="Tetratricopeptide repeat domain"/>
    <property type="match status" value="1"/>
</dbReference>
<dbReference type="InterPro" id="IPR011990">
    <property type="entry name" value="TPR-like_helical_dom_sf"/>
</dbReference>
<name>A0A8H5M4B8_9AGAR</name>
<dbReference type="OrthoDB" id="10006270at2759"/>
<evidence type="ECO:0000313" key="2">
    <source>
        <dbReference type="Proteomes" id="UP000518752"/>
    </source>
</evidence>
<evidence type="ECO:0000313" key="1">
    <source>
        <dbReference type="EMBL" id="KAF5380272.1"/>
    </source>
</evidence>
<sequence>MYDALALDVNATTFEQLIKWDFVQGLAYATQTPQDGAFIQLIYTTRLRKYKHAEDHALTRQWLVEEYGLAENPDVLFSFADALSLARLFRGKRQATPASAVFNPLQNSRLGLDS</sequence>
<dbReference type="Proteomes" id="UP000518752">
    <property type="component" value="Unassembled WGS sequence"/>
</dbReference>
<proteinExistence type="predicted"/>
<dbReference type="EMBL" id="JAACJN010000064">
    <property type="protein sequence ID" value="KAF5380272.1"/>
    <property type="molecule type" value="Genomic_DNA"/>
</dbReference>
<dbReference type="AlphaFoldDB" id="A0A8H5M4B8"/>
<comment type="caution">
    <text evidence="1">The sequence shown here is derived from an EMBL/GenBank/DDBJ whole genome shotgun (WGS) entry which is preliminary data.</text>
</comment>
<accession>A0A8H5M4B8</accession>
<protein>
    <submittedName>
        <fullName evidence="1">Uncharacterized protein</fullName>
    </submittedName>
</protein>
<keyword evidence="2" id="KW-1185">Reference proteome</keyword>